<dbReference type="AlphaFoldDB" id="A0A4Q6I4S6"/>
<dbReference type="Pfam" id="PF01617">
    <property type="entry name" value="Surface_Ag_2"/>
    <property type="match status" value="1"/>
</dbReference>
<name>A0A4Q6I4S6_9RICK</name>
<protein>
    <submittedName>
        <fullName evidence="3">P44/Msp2 family outer membrane protein</fullName>
    </submittedName>
</protein>
<gene>
    <name evidence="3" type="ORF">DRF75_02045</name>
</gene>
<keyword evidence="4" id="KW-1185">Reference proteome</keyword>
<feature type="domain" description="Msp4/OMP-like" evidence="2">
    <location>
        <begin position="38"/>
        <end position="276"/>
    </location>
</feature>
<comment type="caution">
    <text evidence="3">The sequence shown here is derived from an EMBL/GenBank/DDBJ whole genome shotgun (WGS) entry which is preliminary data.</text>
</comment>
<feature type="chain" id="PRO_5020219276" evidence="1">
    <location>
        <begin position="30"/>
        <end position="276"/>
    </location>
</feature>
<dbReference type="STRING" id="1242993.ehr_00719"/>
<dbReference type="Proteomes" id="UP000293377">
    <property type="component" value="Unassembled WGS sequence"/>
</dbReference>
<accession>A0A4Q6I4S6</accession>
<organism evidence="3 4">
    <name type="scientific">Ehrlichia minasensis</name>
    <dbReference type="NCBI Taxonomy" id="1242993"/>
    <lineage>
        <taxon>Bacteria</taxon>
        <taxon>Pseudomonadati</taxon>
        <taxon>Pseudomonadota</taxon>
        <taxon>Alphaproteobacteria</taxon>
        <taxon>Rickettsiales</taxon>
        <taxon>Anaplasmataceae</taxon>
        <taxon>Ehrlichia</taxon>
    </lineage>
</organism>
<evidence type="ECO:0000313" key="3">
    <source>
        <dbReference type="EMBL" id="RZB12871.1"/>
    </source>
</evidence>
<keyword evidence="1" id="KW-0732">Signal</keyword>
<evidence type="ECO:0000313" key="4">
    <source>
        <dbReference type="Proteomes" id="UP000293377"/>
    </source>
</evidence>
<feature type="signal peptide" evidence="1">
    <location>
        <begin position="1"/>
        <end position="29"/>
    </location>
</feature>
<sequence>MVIKMNYKRFVVGVTLSAFVCFLSGSAFSDDVNFSEGRRGLYIGSQYKVGVPNFSNFSAEETIPGITKKIFAMDLDKSKISEHGSFTRQYDPTYASSFAGFSGIIGYYVNDFRVEFEGSYENFEPERQWYPENSQSYKFFSLSRESSCAANKFIVLENNGVVDKSINVSVCYDVAGGNIPLAPYMCAGVGADYIKFLGISLPKFSCQVKFGVNYPLNVNTMLFGGGYYHKVVGNKYERVEIAYHPSTLSEVPKTTSASATLNTDYFGWEVGFRFTL</sequence>
<dbReference type="Gene3D" id="2.40.160.20">
    <property type="match status" value="1"/>
</dbReference>
<evidence type="ECO:0000256" key="1">
    <source>
        <dbReference type="SAM" id="SignalP"/>
    </source>
</evidence>
<proteinExistence type="predicted"/>
<reference evidence="3 4" key="1">
    <citation type="submission" date="2018-06" db="EMBL/GenBank/DDBJ databases">
        <title>Complete Genome Sequence of Ehrlichia minasensis Isolated From Cattle.</title>
        <authorList>
            <person name="Aguiar D.M."/>
            <person name="Araujo J.P.A.Jr."/>
            <person name="Nakazato L."/>
            <person name="Bard E."/>
            <person name="Cabezas-Cruz A."/>
        </authorList>
    </citation>
    <scope>NUCLEOTIDE SEQUENCE [LARGE SCALE GENOMIC DNA]</scope>
    <source>
        <strain evidence="3 4">B11</strain>
    </source>
</reference>
<dbReference type="InterPro" id="IPR011250">
    <property type="entry name" value="OMP/PagP_B-barrel"/>
</dbReference>
<evidence type="ECO:0000259" key="2">
    <source>
        <dbReference type="Pfam" id="PF01617"/>
    </source>
</evidence>
<dbReference type="SUPFAM" id="SSF56925">
    <property type="entry name" value="OMPA-like"/>
    <property type="match status" value="1"/>
</dbReference>
<dbReference type="InterPro" id="IPR002566">
    <property type="entry name" value="Msp4_OMP-like"/>
</dbReference>
<dbReference type="EMBL" id="QOHL01000006">
    <property type="protein sequence ID" value="RZB12871.1"/>
    <property type="molecule type" value="Genomic_DNA"/>
</dbReference>